<dbReference type="GeneID" id="14542445"/>
<dbReference type="InterPro" id="IPR036322">
    <property type="entry name" value="WD40_repeat_dom_sf"/>
</dbReference>
<name>H8XBB8_CANO9</name>
<dbReference type="eggNOG" id="ENOG502QU4T">
    <property type="taxonomic scope" value="Eukaryota"/>
</dbReference>
<dbReference type="KEGG" id="cot:CORT_0H02570"/>
<dbReference type="Proteomes" id="UP000005018">
    <property type="component" value="Chromosome 8"/>
</dbReference>
<dbReference type="OrthoDB" id="7668193at2759"/>
<protein>
    <submittedName>
        <fullName evidence="1">Uncharacterized protein</fullName>
    </submittedName>
</protein>
<accession>H8XBB8</accession>
<evidence type="ECO:0000313" key="1">
    <source>
        <dbReference type="EMBL" id="CCG25367.1"/>
    </source>
</evidence>
<dbReference type="RefSeq" id="XP_003871491.1">
    <property type="nucleotide sequence ID" value="XM_003871442.1"/>
</dbReference>
<dbReference type="AlphaFoldDB" id="H8XBB8"/>
<evidence type="ECO:0000313" key="2">
    <source>
        <dbReference type="Proteomes" id="UP000005018"/>
    </source>
</evidence>
<dbReference type="Gene3D" id="2.130.10.10">
    <property type="entry name" value="YVTN repeat-like/Quinoprotein amine dehydrogenase"/>
    <property type="match status" value="1"/>
</dbReference>
<dbReference type="HOGENOM" id="CLU_045414_0_0_1"/>
<dbReference type="SUPFAM" id="SSF50978">
    <property type="entry name" value="WD40 repeat-like"/>
    <property type="match status" value="1"/>
</dbReference>
<gene>
    <name evidence="1" type="ORF">CORT_0H02570</name>
</gene>
<organism evidence="1 2">
    <name type="scientific">Candida orthopsilosis (strain 90-125)</name>
    <name type="common">Yeast</name>
    <dbReference type="NCBI Taxonomy" id="1136231"/>
    <lineage>
        <taxon>Eukaryota</taxon>
        <taxon>Fungi</taxon>
        <taxon>Dikarya</taxon>
        <taxon>Ascomycota</taxon>
        <taxon>Saccharomycotina</taxon>
        <taxon>Pichiomycetes</taxon>
        <taxon>Debaryomycetaceae</taxon>
        <taxon>Candida/Lodderomyces clade</taxon>
        <taxon>Candida</taxon>
    </lineage>
</organism>
<keyword evidence="2" id="KW-1185">Reference proteome</keyword>
<dbReference type="EMBL" id="HE681726">
    <property type="protein sequence ID" value="CCG25367.1"/>
    <property type="molecule type" value="Genomic_DNA"/>
</dbReference>
<reference evidence="1 2" key="1">
    <citation type="journal article" date="2012" name="PLoS ONE">
        <title>Sequence and analysis of the genome of the pathogenic yeast Candida orthopsilosis.</title>
        <authorList>
            <person name="Riccombeni A."/>
            <person name="Vidanes G."/>
            <person name="Proux-Wera E."/>
            <person name="Wolfe K.H."/>
            <person name="Butler G."/>
        </authorList>
    </citation>
    <scope>NUCLEOTIDE SEQUENCE [LARGE SCALE GENOMIC DNA]</scope>
    <source>
        <strain evidence="1 2">Co 90-125</strain>
    </source>
</reference>
<dbReference type="InterPro" id="IPR015943">
    <property type="entry name" value="WD40/YVTN_repeat-like_dom_sf"/>
</dbReference>
<proteinExistence type="predicted"/>
<sequence>MRVFALRAHKSPITYILPLSEDYILTSDQSGVIIKWNLPTKRPALTWTAHTDSVLTMLKWHLYIITHSRDSTIKIWLEDKLQYEFPVNALNFSNVVLFQDRYLITPATTDSNNIDIYRLNDGPISITREVANFSPYDLVHNLKFDDIQGRKDFGIIMKMFIIDNVLYIGFESGDIIGLNITLPQPSITQSVTSTSIINKDVKLRLQYHNSSHVPNPIISLAAMNSTLVSGSTGKKVITHSDPIKVCKLNESGIQSIVPHGEHLIVGFWNGIIESENEIIQRSLPHLDAEEMKTTVKLSYMCMLPKPESRDVQKYSTLIRRKKYRDLLLVGYEDGTVVGYTVN</sequence>